<feature type="transmembrane region" description="Helical" evidence="1">
    <location>
        <begin position="20"/>
        <end position="44"/>
    </location>
</feature>
<dbReference type="Proteomes" id="UP000050280">
    <property type="component" value="Unassembled WGS sequence"/>
</dbReference>
<comment type="caution">
    <text evidence="2">The sequence shown here is derived from an EMBL/GenBank/DDBJ whole genome shotgun (WGS) entry which is preliminary data.</text>
</comment>
<keyword evidence="3" id="KW-1185">Reference proteome</keyword>
<keyword evidence="1" id="KW-0812">Transmembrane</keyword>
<proteinExistence type="predicted"/>
<evidence type="ECO:0000313" key="3">
    <source>
        <dbReference type="Proteomes" id="UP000050280"/>
    </source>
</evidence>
<accession>A0A0P7B2C8</accession>
<dbReference type="STRING" id="1300341.I595_785"/>
<sequence length="85" mass="10105">MAGSQKEVFNKHKKVKDFSFLAFMVSFHNLGISPAVFNFSSRFLTQRFRLFRIRDSVYPKTIIKRFLKFDKHTPRHSQKKLVLPS</sequence>
<evidence type="ECO:0000256" key="1">
    <source>
        <dbReference type="SAM" id="Phobius"/>
    </source>
</evidence>
<reference evidence="2 3" key="1">
    <citation type="submission" date="2015-09" db="EMBL/GenBank/DDBJ databases">
        <title>Genome sequence of the marine flavobacterium Croceitalea dokdonensis DOKDO 023 that contains proton- and sodium-pumping rhodopsins.</title>
        <authorList>
            <person name="Kwon S.-K."/>
            <person name="Lee H.K."/>
            <person name="Kwak M.-J."/>
            <person name="Kim J.F."/>
        </authorList>
    </citation>
    <scope>NUCLEOTIDE SEQUENCE [LARGE SCALE GENOMIC DNA]</scope>
    <source>
        <strain evidence="2 3">DOKDO 023</strain>
    </source>
</reference>
<gene>
    <name evidence="2" type="ORF">I595_785</name>
</gene>
<protein>
    <submittedName>
        <fullName evidence="2">Uncharacterized protein</fullName>
    </submittedName>
</protein>
<dbReference type="EMBL" id="LDJX01000002">
    <property type="protein sequence ID" value="KPM32369.1"/>
    <property type="molecule type" value="Genomic_DNA"/>
</dbReference>
<keyword evidence="1" id="KW-0472">Membrane</keyword>
<evidence type="ECO:0000313" key="2">
    <source>
        <dbReference type="EMBL" id="KPM32369.1"/>
    </source>
</evidence>
<dbReference type="AlphaFoldDB" id="A0A0P7B2C8"/>
<name>A0A0P7B2C8_9FLAO</name>
<keyword evidence="1" id="KW-1133">Transmembrane helix</keyword>
<organism evidence="2 3">
    <name type="scientific">Croceitalea dokdonensis DOKDO 023</name>
    <dbReference type="NCBI Taxonomy" id="1300341"/>
    <lineage>
        <taxon>Bacteria</taxon>
        <taxon>Pseudomonadati</taxon>
        <taxon>Bacteroidota</taxon>
        <taxon>Flavobacteriia</taxon>
        <taxon>Flavobacteriales</taxon>
        <taxon>Flavobacteriaceae</taxon>
        <taxon>Croceitalea</taxon>
    </lineage>
</organism>